<comment type="similarity">
    <text evidence="2">Belongs to the peptidase S26 family.</text>
</comment>
<evidence type="ECO:0000259" key="8">
    <source>
        <dbReference type="Pfam" id="PF10502"/>
    </source>
</evidence>
<dbReference type="PRINTS" id="PR00727">
    <property type="entry name" value="LEADERPTASE"/>
</dbReference>
<gene>
    <name evidence="9" type="ORF">NMU02_00490</name>
</gene>
<keyword evidence="5" id="KW-0378">Hydrolase</keyword>
<keyword evidence="7" id="KW-0472">Membrane</keyword>
<dbReference type="EC" id="3.4.21.89" evidence="3"/>
<feature type="domain" description="Peptidase S26" evidence="8">
    <location>
        <begin position="85"/>
        <end position="191"/>
    </location>
</feature>
<evidence type="ECO:0000256" key="3">
    <source>
        <dbReference type="ARBA" id="ARBA00013208"/>
    </source>
</evidence>
<dbReference type="RefSeq" id="WP_255025093.1">
    <property type="nucleotide sequence ID" value="NZ_JANDHW010000001.1"/>
</dbReference>
<dbReference type="Pfam" id="PF10502">
    <property type="entry name" value="Peptidase_S26"/>
    <property type="match status" value="3"/>
</dbReference>
<evidence type="ECO:0000256" key="5">
    <source>
        <dbReference type="ARBA" id="ARBA00022801"/>
    </source>
</evidence>
<reference evidence="9 10" key="1">
    <citation type="submission" date="2022-07" db="EMBL/GenBank/DDBJ databases">
        <title>Fecal culturing of patients with breast cancer.</title>
        <authorList>
            <person name="Teng N.M.Y."/>
            <person name="Kiu R."/>
            <person name="Evans R."/>
            <person name="Baker D.J."/>
            <person name="Zenner C."/>
            <person name="Robinson S.D."/>
            <person name="Hall L.J."/>
        </authorList>
    </citation>
    <scope>NUCLEOTIDE SEQUENCE [LARGE SCALE GENOMIC DNA]</scope>
    <source>
        <strain evidence="9 10">LH1063</strain>
    </source>
</reference>
<accession>A0ABT1MFC0</accession>
<keyword evidence="7" id="KW-0812">Transmembrane</keyword>
<dbReference type="PROSITE" id="PS00761">
    <property type="entry name" value="SPASE_I_3"/>
    <property type="match status" value="1"/>
</dbReference>
<dbReference type="InterPro" id="IPR019758">
    <property type="entry name" value="Pept_S26A_signal_pept_1_CS"/>
</dbReference>
<dbReference type="Gene3D" id="2.10.109.10">
    <property type="entry name" value="Umud Fragment, subunit A"/>
    <property type="match status" value="2"/>
</dbReference>
<evidence type="ECO:0000256" key="4">
    <source>
        <dbReference type="ARBA" id="ARBA00019232"/>
    </source>
</evidence>
<sequence>METKQNENISPDVKNEDKENRFKGIKTSRWVRFALASLAVIAFAIWLGNYTVLLLIVLFFDVYISRFIPWGFWRTSKNSVFRKTMEWVDAILYALVAVYLINTFFFQNYKIPSSSLEKSLLVGDYLFVSKLSFGPRVPNTPLSFPLAQHTLPVINTKSYIEWPQWPYHRLKGTGKVERNDIVVFNFPAGDTVAILAQNPDYYTNCFNEGKRLLSSGIPGFDNIEQTPEFAELCFEEGRKIVNRDKARFGDIVYRPVDRRENYVKRCIGMPGDTLSMRNNLVYINGKELKNPKELQQNYLVVTNGTLFNEQNYRDLNISVEDRQLLNRDGNPTGLFEYVGIKPNANGTYNPVYEFPLTQESLANIKKYNFVTEVIPEPGILGGDVYPIGFRPQWTRSDYGPIWIPAKGSTLKLTTDILPIYERIIRNYEGNKLQVKDSVIYINDKPADSYTFKMDYYWMMGDNRDKSADSRYWGFVPEDHVVGKPLFVWLSIDKDRSLFDGRIRFNRLFKRIGKD</sequence>
<organism evidence="9 10">
    <name type="scientific">Coprobacter tertius</name>
    <dbReference type="NCBI Taxonomy" id="2944915"/>
    <lineage>
        <taxon>Bacteria</taxon>
        <taxon>Pseudomonadati</taxon>
        <taxon>Bacteroidota</taxon>
        <taxon>Bacteroidia</taxon>
        <taxon>Bacteroidales</taxon>
        <taxon>Barnesiellaceae</taxon>
        <taxon>Coprobacter</taxon>
    </lineage>
</organism>
<name>A0ABT1MFC0_9BACT</name>
<comment type="caution">
    <text evidence="9">The sequence shown here is derived from an EMBL/GenBank/DDBJ whole genome shotgun (WGS) entry which is preliminary data.</text>
</comment>
<dbReference type="Proteomes" id="UP001205603">
    <property type="component" value="Unassembled WGS sequence"/>
</dbReference>
<protein>
    <recommendedName>
        <fullName evidence="4">Signal peptidase I</fullName>
        <ecNumber evidence="3">3.4.21.89</ecNumber>
    </recommendedName>
    <alternativeName>
        <fullName evidence="6">Leader peptidase I</fullName>
    </alternativeName>
</protein>
<feature type="domain" description="Peptidase S26" evidence="8">
    <location>
        <begin position="453"/>
        <end position="488"/>
    </location>
</feature>
<comment type="catalytic activity">
    <reaction evidence="1">
        <text>Cleavage of hydrophobic, N-terminal signal or leader sequences from secreted and periplasmic proteins.</text>
        <dbReference type="EC" id="3.4.21.89"/>
    </reaction>
</comment>
<dbReference type="InterPro" id="IPR036286">
    <property type="entry name" value="LexA/Signal_pep-like_sf"/>
</dbReference>
<feature type="transmembrane region" description="Helical" evidence="7">
    <location>
        <begin position="30"/>
        <end position="47"/>
    </location>
</feature>
<keyword evidence="7" id="KW-1133">Transmembrane helix</keyword>
<dbReference type="SUPFAM" id="SSF51306">
    <property type="entry name" value="LexA/Signal peptidase"/>
    <property type="match status" value="1"/>
</dbReference>
<feature type="transmembrane region" description="Helical" evidence="7">
    <location>
        <begin position="85"/>
        <end position="106"/>
    </location>
</feature>
<dbReference type="PANTHER" id="PTHR43390:SF1">
    <property type="entry name" value="CHLOROPLAST PROCESSING PEPTIDASE"/>
    <property type="match status" value="1"/>
</dbReference>
<evidence type="ECO:0000256" key="1">
    <source>
        <dbReference type="ARBA" id="ARBA00000677"/>
    </source>
</evidence>
<dbReference type="CDD" id="cd06530">
    <property type="entry name" value="S26_SPase_I"/>
    <property type="match status" value="1"/>
</dbReference>
<dbReference type="EMBL" id="JANDHW010000001">
    <property type="protein sequence ID" value="MCP9610571.1"/>
    <property type="molecule type" value="Genomic_DNA"/>
</dbReference>
<feature type="transmembrane region" description="Helical" evidence="7">
    <location>
        <begin position="53"/>
        <end position="73"/>
    </location>
</feature>
<dbReference type="PANTHER" id="PTHR43390">
    <property type="entry name" value="SIGNAL PEPTIDASE I"/>
    <property type="match status" value="1"/>
</dbReference>
<proteinExistence type="inferred from homology"/>
<evidence type="ECO:0000313" key="9">
    <source>
        <dbReference type="EMBL" id="MCP9610571.1"/>
    </source>
</evidence>
<feature type="domain" description="Peptidase S26" evidence="8">
    <location>
        <begin position="244"/>
        <end position="300"/>
    </location>
</feature>
<dbReference type="InterPro" id="IPR000223">
    <property type="entry name" value="Pept_S26A_signal_pept_1"/>
</dbReference>
<evidence type="ECO:0000256" key="7">
    <source>
        <dbReference type="SAM" id="Phobius"/>
    </source>
</evidence>
<evidence type="ECO:0000313" key="10">
    <source>
        <dbReference type="Proteomes" id="UP001205603"/>
    </source>
</evidence>
<evidence type="ECO:0000256" key="2">
    <source>
        <dbReference type="ARBA" id="ARBA00009370"/>
    </source>
</evidence>
<dbReference type="InterPro" id="IPR019533">
    <property type="entry name" value="Peptidase_S26"/>
</dbReference>
<evidence type="ECO:0000256" key="6">
    <source>
        <dbReference type="ARBA" id="ARBA00029906"/>
    </source>
</evidence>
<keyword evidence="10" id="KW-1185">Reference proteome</keyword>